<dbReference type="Proteomes" id="UP001244011">
    <property type="component" value="Unassembled WGS sequence"/>
</dbReference>
<feature type="region of interest" description="Disordered" evidence="1">
    <location>
        <begin position="53"/>
        <end position="163"/>
    </location>
</feature>
<proteinExistence type="predicted"/>
<evidence type="ECO:0000256" key="1">
    <source>
        <dbReference type="SAM" id="MobiDB-lite"/>
    </source>
</evidence>
<sequence>QTAHCNDGAGSAETVTQYFRQEPTTVYTTVRRVTTVAEVTSQGVTTVEVDATCHWPAGGPPAQQTDSQPPQPSESRPDGCDTCRPTFRNGGWGWGARGGGGGGGNGGGRGGGGGGRGGGGGGRGGGGGGGRGGGGGGRGGGGGGRGGGGRGGGGRGGGRGGAEVEKRAVVVVTSTVYDTHTVTSTSVVTAKATTTVETSYVSVLKTITAPAQTVCDADPGDAITVVSLLPQETETDVSYITVQTVVTQWVGQTQYTTHTDYNVASACSRGGGWYGA</sequence>
<dbReference type="EMBL" id="MU839045">
    <property type="protein sequence ID" value="KAK1761967.1"/>
    <property type="molecule type" value="Genomic_DNA"/>
</dbReference>
<comment type="caution">
    <text evidence="2">The sequence shown here is derived from an EMBL/GenBank/DDBJ whole genome shotgun (WGS) entry which is preliminary data.</text>
</comment>
<feature type="compositionally biased region" description="Gly residues" evidence="1">
    <location>
        <begin position="90"/>
        <end position="161"/>
    </location>
</feature>
<name>A0AAJ0FCC0_9PEZI</name>
<dbReference type="AlphaFoldDB" id="A0AAJ0FCC0"/>
<dbReference type="GeneID" id="85308899"/>
<organism evidence="2 3">
    <name type="scientific">Phialemonium atrogriseum</name>
    <dbReference type="NCBI Taxonomy" id="1093897"/>
    <lineage>
        <taxon>Eukaryota</taxon>
        <taxon>Fungi</taxon>
        <taxon>Dikarya</taxon>
        <taxon>Ascomycota</taxon>
        <taxon>Pezizomycotina</taxon>
        <taxon>Sordariomycetes</taxon>
        <taxon>Sordariomycetidae</taxon>
        <taxon>Cephalothecales</taxon>
        <taxon>Cephalothecaceae</taxon>
        <taxon>Phialemonium</taxon>
    </lineage>
</organism>
<protein>
    <submittedName>
        <fullName evidence="2">Uncharacterized protein</fullName>
    </submittedName>
</protein>
<reference evidence="2" key="1">
    <citation type="submission" date="2023-06" db="EMBL/GenBank/DDBJ databases">
        <title>Genome-scale phylogeny and comparative genomics of the fungal order Sordariales.</title>
        <authorList>
            <consortium name="Lawrence Berkeley National Laboratory"/>
            <person name="Hensen N."/>
            <person name="Bonometti L."/>
            <person name="Westerberg I."/>
            <person name="Brannstrom I.O."/>
            <person name="Guillou S."/>
            <person name="Cros-Aarteil S."/>
            <person name="Calhoun S."/>
            <person name="Haridas S."/>
            <person name="Kuo A."/>
            <person name="Mondo S."/>
            <person name="Pangilinan J."/>
            <person name="Riley R."/>
            <person name="Labutti K."/>
            <person name="Andreopoulos B."/>
            <person name="Lipzen A."/>
            <person name="Chen C."/>
            <person name="Yanf M."/>
            <person name="Daum C."/>
            <person name="Ng V."/>
            <person name="Clum A."/>
            <person name="Steindorff A."/>
            <person name="Ohm R."/>
            <person name="Martin F."/>
            <person name="Silar P."/>
            <person name="Natvig D."/>
            <person name="Lalanne C."/>
            <person name="Gautier V."/>
            <person name="Ament-Velasquez S.L."/>
            <person name="Kruys A."/>
            <person name="Hutchinson M.I."/>
            <person name="Powell A.J."/>
            <person name="Barry K."/>
            <person name="Miller A.N."/>
            <person name="Grigoriev I.V."/>
            <person name="Debuchy R."/>
            <person name="Gladieux P."/>
            <person name="Thoren M.H."/>
            <person name="Johannesson H."/>
        </authorList>
    </citation>
    <scope>NUCLEOTIDE SEQUENCE</scope>
    <source>
        <strain evidence="2">8032-3</strain>
    </source>
</reference>
<evidence type="ECO:0000313" key="2">
    <source>
        <dbReference type="EMBL" id="KAK1761967.1"/>
    </source>
</evidence>
<feature type="non-terminal residue" evidence="2">
    <location>
        <position position="1"/>
    </location>
</feature>
<dbReference type="RefSeq" id="XP_060278180.1">
    <property type="nucleotide sequence ID" value="XM_060425712.1"/>
</dbReference>
<evidence type="ECO:0000313" key="3">
    <source>
        <dbReference type="Proteomes" id="UP001244011"/>
    </source>
</evidence>
<accession>A0AAJ0FCC0</accession>
<gene>
    <name evidence="2" type="ORF">QBC33DRAFT_502058</name>
</gene>
<keyword evidence="3" id="KW-1185">Reference proteome</keyword>